<keyword evidence="3" id="KW-1185">Reference proteome</keyword>
<comment type="caution">
    <text evidence="2">The sequence shown here is derived from an EMBL/GenBank/DDBJ whole genome shotgun (WGS) entry which is preliminary data.</text>
</comment>
<evidence type="ECO:0000256" key="1">
    <source>
        <dbReference type="SAM" id="Phobius"/>
    </source>
</evidence>
<organism evidence="2 3">
    <name type="scientific">Dactylosporangium cerinum</name>
    <dbReference type="NCBI Taxonomy" id="1434730"/>
    <lineage>
        <taxon>Bacteria</taxon>
        <taxon>Bacillati</taxon>
        <taxon>Actinomycetota</taxon>
        <taxon>Actinomycetes</taxon>
        <taxon>Micromonosporales</taxon>
        <taxon>Micromonosporaceae</taxon>
        <taxon>Dactylosporangium</taxon>
    </lineage>
</organism>
<reference evidence="3" key="1">
    <citation type="journal article" date="2019" name="Int. J. Syst. Evol. Microbiol.">
        <title>The Global Catalogue of Microorganisms (GCM) 10K type strain sequencing project: providing services to taxonomists for standard genome sequencing and annotation.</title>
        <authorList>
            <consortium name="The Broad Institute Genomics Platform"/>
            <consortium name="The Broad Institute Genome Sequencing Center for Infectious Disease"/>
            <person name="Wu L."/>
            <person name="Ma J."/>
        </authorList>
    </citation>
    <scope>NUCLEOTIDE SEQUENCE [LARGE SCALE GENOMIC DNA]</scope>
    <source>
        <strain evidence="3">CGMCC 4.7152</strain>
    </source>
</reference>
<dbReference type="EMBL" id="JBHSIU010000011">
    <property type="protein sequence ID" value="MFC4998291.1"/>
    <property type="molecule type" value="Genomic_DNA"/>
</dbReference>
<proteinExistence type="predicted"/>
<evidence type="ECO:0000313" key="3">
    <source>
        <dbReference type="Proteomes" id="UP001595912"/>
    </source>
</evidence>
<dbReference type="Proteomes" id="UP001595912">
    <property type="component" value="Unassembled WGS sequence"/>
</dbReference>
<protein>
    <submittedName>
        <fullName evidence="2">Uncharacterized protein</fullName>
    </submittedName>
</protein>
<keyword evidence="1" id="KW-1133">Transmembrane helix</keyword>
<sequence length="41" mass="4275">MEPDKHDDEESTSVPGAGTLVLIGVVGILIIVGFLYTVMTG</sequence>
<keyword evidence="1" id="KW-0472">Membrane</keyword>
<dbReference type="RefSeq" id="WP_380114546.1">
    <property type="nucleotide sequence ID" value="NZ_JBHSIU010000011.1"/>
</dbReference>
<evidence type="ECO:0000313" key="2">
    <source>
        <dbReference type="EMBL" id="MFC4998291.1"/>
    </source>
</evidence>
<name>A0ABV9VUI2_9ACTN</name>
<accession>A0ABV9VUI2</accession>
<feature type="transmembrane region" description="Helical" evidence="1">
    <location>
        <begin position="20"/>
        <end position="39"/>
    </location>
</feature>
<gene>
    <name evidence="2" type="ORF">ACFPIJ_10645</name>
</gene>
<keyword evidence="1" id="KW-0812">Transmembrane</keyword>